<dbReference type="STRING" id="869210.Marky_0670"/>
<evidence type="ECO:0008006" key="3">
    <source>
        <dbReference type="Google" id="ProtNLM"/>
    </source>
</evidence>
<accession>F2NL17</accession>
<dbReference type="EMBL" id="CP002630">
    <property type="protein sequence ID" value="AEB11420.1"/>
    <property type="molecule type" value="Genomic_DNA"/>
</dbReference>
<dbReference type="OrthoDB" id="26133at2"/>
<dbReference type="Proteomes" id="UP000007030">
    <property type="component" value="Chromosome"/>
</dbReference>
<keyword evidence="2" id="KW-1185">Reference proteome</keyword>
<dbReference type="HOGENOM" id="CLU_2235297_0_0_0"/>
<dbReference type="AlphaFoldDB" id="F2NL17"/>
<organism evidence="1 2">
    <name type="scientific">Marinithermus hydrothermalis (strain DSM 14884 / JCM 11576 / T1)</name>
    <dbReference type="NCBI Taxonomy" id="869210"/>
    <lineage>
        <taxon>Bacteria</taxon>
        <taxon>Thermotogati</taxon>
        <taxon>Deinococcota</taxon>
        <taxon>Deinococci</taxon>
        <taxon>Thermales</taxon>
        <taxon>Thermaceae</taxon>
        <taxon>Marinithermus</taxon>
    </lineage>
</organism>
<evidence type="ECO:0000313" key="2">
    <source>
        <dbReference type="Proteomes" id="UP000007030"/>
    </source>
</evidence>
<evidence type="ECO:0000313" key="1">
    <source>
        <dbReference type="EMBL" id="AEB11420.1"/>
    </source>
</evidence>
<gene>
    <name evidence="1" type="ordered locus">Marky_0670</name>
</gene>
<dbReference type="KEGG" id="mhd:Marky_0670"/>
<name>F2NL17_MARHT</name>
<sequence length="101" mass="11082">MEAGSRELECPVCGEILALEEDVLEVLNEGDLLECEACSAVVEVMSLDPLEIMVVEGGHGFFVDCPRCEAAIEVEEEGPVVCPECGFTFRPDWSDVEEEEE</sequence>
<proteinExistence type="predicted"/>
<reference evidence="1 2" key="1">
    <citation type="journal article" date="2012" name="Stand. Genomic Sci.">
        <title>Complete genome sequence of the aerobic, heterotroph Marinithermus hydrothermalis type strain (T1(T)) from a deep-sea hydrothermal vent chimney.</title>
        <authorList>
            <person name="Copeland A."/>
            <person name="Gu W."/>
            <person name="Yasawong M."/>
            <person name="Lapidus A."/>
            <person name="Lucas S."/>
            <person name="Deshpande S."/>
            <person name="Pagani I."/>
            <person name="Tapia R."/>
            <person name="Cheng J.F."/>
            <person name="Goodwin L.A."/>
            <person name="Pitluck S."/>
            <person name="Liolios K."/>
            <person name="Ivanova N."/>
            <person name="Mavromatis K."/>
            <person name="Mikhailova N."/>
            <person name="Pati A."/>
            <person name="Chen A."/>
            <person name="Palaniappan K."/>
            <person name="Land M."/>
            <person name="Pan C."/>
            <person name="Brambilla E.M."/>
            <person name="Rohde M."/>
            <person name="Tindall B.J."/>
            <person name="Sikorski J."/>
            <person name="Goker M."/>
            <person name="Detter J.C."/>
            <person name="Bristow J."/>
            <person name="Eisen J.A."/>
            <person name="Markowitz V."/>
            <person name="Hugenholtz P."/>
            <person name="Kyrpides N.C."/>
            <person name="Klenk H.P."/>
            <person name="Woyke T."/>
        </authorList>
    </citation>
    <scope>NUCLEOTIDE SEQUENCE [LARGE SCALE GENOMIC DNA]</scope>
    <source>
        <strain evidence="2">DSM 14884 / JCM 11576 / T1</strain>
    </source>
</reference>
<dbReference type="RefSeq" id="WP_013703472.1">
    <property type="nucleotide sequence ID" value="NC_015387.1"/>
</dbReference>
<dbReference type="eggNOG" id="COG0675">
    <property type="taxonomic scope" value="Bacteria"/>
</dbReference>
<dbReference type="Gene3D" id="2.20.28.160">
    <property type="match status" value="1"/>
</dbReference>
<protein>
    <recommendedName>
        <fullName evidence="3">Paraquat-inducible protein A</fullName>
    </recommendedName>
</protein>